<keyword evidence="3" id="KW-1185">Reference proteome</keyword>
<proteinExistence type="predicted"/>
<keyword evidence="1" id="KW-0472">Membrane</keyword>
<dbReference type="Proteomes" id="UP001153365">
    <property type="component" value="Unassembled WGS sequence"/>
</dbReference>
<reference evidence="2" key="1">
    <citation type="submission" date="2022-06" db="EMBL/GenBank/DDBJ databases">
        <authorList>
            <consortium name="SYNGENTA / RWTH Aachen University"/>
        </authorList>
    </citation>
    <scope>NUCLEOTIDE SEQUENCE</scope>
</reference>
<keyword evidence="1" id="KW-0812">Transmembrane</keyword>
<organism evidence="2 3">
    <name type="scientific">Phakopsora pachyrhizi</name>
    <name type="common">Asian soybean rust disease fungus</name>
    <dbReference type="NCBI Taxonomy" id="170000"/>
    <lineage>
        <taxon>Eukaryota</taxon>
        <taxon>Fungi</taxon>
        <taxon>Dikarya</taxon>
        <taxon>Basidiomycota</taxon>
        <taxon>Pucciniomycotina</taxon>
        <taxon>Pucciniomycetes</taxon>
        <taxon>Pucciniales</taxon>
        <taxon>Phakopsoraceae</taxon>
        <taxon>Phakopsora</taxon>
    </lineage>
</organism>
<dbReference type="EMBL" id="CALTRL010000454">
    <property type="protein sequence ID" value="CAH7668255.1"/>
    <property type="molecule type" value="Genomic_DNA"/>
</dbReference>
<evidence type="ECO:0000256" key="1">
    <source>
        <dbReference type="SAM" id="Phobius"/>
    </source>
</evidence>
<comment type="caution">
    <text evidence="2">The sequence shown here is derived from an EMBL/GenBank/DDBJ whole genome shotgun (WGS) entry which is preliminary data.</text>
</comment>
<keyword evidence="1" id="KW-1133">Transmembrane helix</keyword>
<feature type="transmembrane region" description="Helical" evidence="1">
    <location>
        <begin position="32"/>
        <end position="53"/>
    </location>
</feature>
<evidence type="ECO:0000313" key="2">
    <source>
        <dbReference type="EMBL" id="CAH7668255.1"/>
    </source>
</evidence>
<gene>
    <name evidence="2" type="ORF">PPACK8108_LOCUS2736</name>
</gene>
<feature type="transmembrane region" description="Helical" evidence="1">
    <location>
        <begin position="60"/>
        <end position="80"/>
    </location>
</feature>
<protein>
    <submittedName>
        <fullName evidence="2">Expressed protein</fullName>
    </submittedName>
</protein>
<evidence type="ECO:0000313" key="3">
    <source>
        <dbReference type="Proteomes" id="UP001153365"/>
    </source>
</evidence>
<dbReference type="AlphaFoldDB" id="A0AAV0AIK0"/>
<sequence>MMYAVSLLVIIFVGRAELLSFKYIIHSFIHYLFYFIFPLKLFHTSFLLIFLLINCFPLSFSFLLLYFTLLLFYFIFISLLRA</sequence>
<accession>A0AAV0AIK0</accession>
<name>A0AAV0AIK0_PHAPC</name>